<protein>
    <recommendedName>
        <fullName evidence="2">Acyltransferase 3 domain-containing protein</fullName>
    </recommendedName>
</protein>
<feature type="transmembrane region" description="Helical" evidence="1">
    <location>
        <begin position="94"/>
        <end position="113"/>
    </location>
</feature>
<dbReference type="EMBL" id="QORN01000033">
    <property type="protein sequence ID" value="MBD5807114.1"/>
    <property type="molecule type" value="Genomic_DNA"/>
</dbReference>
<sequence>MLIFCFFIYARKGIMEASKRQSNIEMLRIVLILMVIILHYLNGEMGGALSHSKMTELYVSHFMESLCIVAVNTFILITGYFSYKKNSVNVNKTVKLFLIMFFYGLVLTMPILFYKGTLMSLNGIWMIITLSFSQWFVVIYSILYLLIPYINKLLGTISKRQLQILLMINFIFFYCWPTFFTNVTLADSGYGIINFINLYLVGAYIRLYNVNISKWFYLLIYFITTVLTFGFSIVADRAYSYSSIFNLISSIALFEFFIHINIGHHNWINQLATYTFAVYIIDVNVPFNKLLYRQVFHSNLYWNSNLLIVNLIITTIGVYLICIAIEFLRRILLDRLFNMGISKIKWEISV</sequence>
<keyword evidence="4" id="KW-1185">Reference proteome</keyword>
<feature type="transmembrane region" description="Helical" evidence="1">
    <location>
        <begin position="215"/>
        <end position="235"/>
    </location>
</feature>
<reference evidence="3 4" key="1">
    <citation type="submission" date="2018-07" db="EMBL/GenBank/DDBJ databases">
        <title>Phylogenomic Insights into understanding Host Adaptation of Lactobacillus reuteri by a novel species, Lactobacillus spp. M31.</title>
        <authorList>
            <person name="Sharma S."/>
            <person name="Patil P."/>
            <person name="Korpole S."/>
            <person name="Patil P.B."/>
        </authorList>
    </citation>
    <scope>NUCLEOTIDE SEQUENCE [LARGE SCALE GENOMIC DNA]</scope>
    <source>
        <strain evidence="3 4">M31</strain>
    </source>
</reference>
<evidence type="ECO:0000259" key="2">
    <source>
        <dbReference type="Pfam" id="PF01757"/>
    </source>
</evidence>
<feature type="transmembrane region" description="Helical" evidence="1">
    <location>
        <begin position="162"/>
        <end position="183"/>
    </location>
</feature>
<dbReference type="Pfam" id="PF01757">
    <property type="entry name" value="Acyl_transf_3"/>
    <property type="match status" value="1"/>
</dbReference>
<evidence type="ECO:0000313" key="3">
    <source>
        <dbReference type="EMBL" id="MBD5807114.1"/>
    </source>
</evidence>
<feature type="transmembrane region" description="Helical" evidence="1">
    <location>
        <begin position="25"/>
        <end position="42"/>
    </location>
</feature>
<dbReference type="Proteomes" id="UP000704341">
    <property type="component" value="Unassembled WGS sequence"/>
</dbReference>
<keyword evidence="1" id="KW-1133">Transmembrane helix</keyword>
<keyword evidence="1" id="KW-0812">Transmembrane</keyword>
<accession>A0ABR8P8L5</accession>
<evidence type="ECO:0000313" key="4">
    <source>
        <dbReference type="Proteomes" id="UP000704341"/>
    </source>
</evidence>
<dbReference type="InterPro" id="IPR002656">
    <property type="entry name" value="Acyl_transf_3_dom"/>
</dbReference>
<organism evidence="3 4">
    <name type="scientific">Limosilactobacillus walteri</name>
    <dbReference type="NCBI Taxonomy" id="2268022"/>
    <lineage>
        <taxon>Bacteria</taxon>
        <taxon>Bacillati</taxon>
        <taxon>Bacillota</taxon>
        <taxon>Bacilli</taxon>
        <taxon>Lactobacillales</taxon>
        <taxon>Lactobacillaceae</taxon>
        <taxon>Limosilactobacillus</taxon>
    </lineage>
</organism>
<feature type="transmembrane region" description="Helical" evidence="1">
    <location>
        <begin position="307"/>
        <end position="328"/>
    </location>
</feature>
<gene>
    <name evidence="3" type="ORF">DTK66_08400</name>
</gene>
<comment type="caution">
    <text evidence="3">The sequence shown here is derived from an EMBL/GenBank/DDBJ whole genome shotgun (WGS) entry which is preliminary data.</text>
</comment>
<proteinExistence type="predicted"/>
<keyword evidence="1" id="KW-0472">Membrane</keyword>
<evidence type="ECO:0000256" key="1">
    <source>
        <dbReference type="SAM" id="Phobius"/>
    </source>
</evidence>
<name>A0ABR8P8L5_9LACO</name>
<feature type="transmembrane region" description="Helical" evidence="1">
    <location>
        <begin position="267"/>
        <end position="287"/>
    </location>
</feature>
<feature type="transmembrane region" description="Helical" evidence="1">
    <location>
        <begin position="125"/>
        <end position="150"/>
    </location>
</feature>
<feature type="domain" description="Acyltransferase 3" evidence="2">
    <location>
        <begin position="23"/>
        <end position="325"/>
    </location>
</feature>
<feature type="transmembrane region" description="Helical" evidence="1">
    <location>
        <begin position="189"/>
        <end position="208"/>
    </location>
</feature>
<feature type="transmembrane region" description="Helical" evidence="1">
    <location>
        <begin position="241"/>
        <end position="260"/>
    </location>
</feature>
<feature type="transmembrane region" description="Helical" evidence="1">
    <location>
        <begin position="62"/>
        <end position="82"/>
    </location>
</feature>